<comment type="catalytic activity">
    <reaction evidence="6">
        <text>N-acetyl-alpha-D-glucosamine 1-phosphate + UTP + H(+) = UDP-N-acetyl-alpha-D-glucosamine + diphosphate</text>
        <dbReference type="Rhea" id="RHEA:13509"/>
        <dbReference type="ChEBI" id="CHEBI:15378"/>
        <dbReference type="ChEBI" id="CHEBI:33019"/>
        <dbReference type="ChEBI" id="CHEBI:46398"/>
        <dbReference type="ChEBI" id="CHEBI:57705"/>
        <dbReference type="ChEBI" id="CHEBI:57776"/>
        <dbReference type="EC" id="2.7.7.23"/>
    </reaction>
</comment>
<keyword evidence="3" id="KW-0548">Nucleotidyltransferase</keyword>
<dbReference type="Proteomes" id="UP000787672">
    <property type="component" value="Unassembled WGS sequence"/>
</dbReference>
<sequence length="377" mass="40573">MNQTRAVLFLPDEASCEGVVRPLMLQSVLFCPLLTWVGKTLMARSIQRFFVVWDKEEYAAELRGCFPAEADVLVSGSREALMDFLSQEGEVEVFPCEMLPLQLPGGSCYAYTAQASALRESWREGSGGAVPGARELTGFTAVYDLPRLREMELSCRDEIVRRHAAAGVHILDGSSVYIDPRVEIGAGTVVLPGTILRGETTIGRDCEIGPNAMIRDCTVGDGTTVNASQANESTIGSRVKVGPFAYIRPGCVIGDDIKVGDFVEVKNSVIGDGTKISHLTYVGDSDVGQKVNFGCGTVTTNYDGFKKYRCTIGDRAFIGCNTNLIAPVTVGEGAYTAAGSTITDEVPADALAVARARQKNLEGWAARRRALHAEKKD</sequence>
<evidence type="ECO:0000256" key="3">
    <source>
        <dbReference type="ARBA" id="ARBA00022695"/>
    </source>
</evidence>
<accession>A0ABS6F6B6</accession>
<dbReference type="InterPro" id="IPR050065">
    <property type="entry name" value="GlmU-like"/>
</dbReference>
<comment type="caution">
    <text evidence="9">The sequence shown here is derived from an EMBL/GenBank/DDBJ whole genome shotgun (WGS) entry which is preliminary data.</text>
</comment>
<organism evidence="9 10">
    <name type="scientific">Dysosmobacter acutus</name>
    <dbReference type="NCBI Taxonomy" id="2841504"/>
    <lineage>
        <taxon>Bacteria</taxon>
        <taxon>Bacillati</taxon>
        <taxon>Bacillota</taxon>
        <taxon>Clostridia</taxon>
        <taxon>Eubacteriales</taxon>
        <taxon>Oscillospiraceae</taxon>
        <taxon>Dysosmobacter</taxon>
    </lineage>
</organism>
<evidence type="ECO:0000259" key="8">
    <source>
        <dbReference type="Pfam" id="PF25087"/>
    </source>
</evidence>
<evidence type="ECO:0000313" key="10">
    <source>
        <dbReference type="Proteomes" id="UP000787672"/>
    </source>
</evidence>
<protein>
    <submittedName>
        <fullName evidence="9">Glucosamine-1-phosphate N-acetyltransferase</fullName>
    </submittedName>
</protein>
<evidence type="ECO:0000256" key="5">
    <source>
        <dbReference type="ARBA" id="ARBA00048247"/>
    </source>
</evidence>
<comment type="subcellular location">
    <subcellularLocation>
        <location evidence="1">Cytoplasm</location>
    </subcellularLocation>
</comment>
<feature type="domain" description="Mannose-1-phosphate guanyltransferase C-terminal" evidence="8">
    <location>
        <begin position="175"/>
        <end position="261"/>
    </location>
</feature>
<keyword evidence="10" id="KW-1185">Reference proteome</keyword>
<evidence type="ECO:0000256" key="4">
    <source>
        <dbReference type="ARBA" id="ARBA00023315"/>
    </source>
</evidence>
<dbReference type="InterPro" id="IPR001451">
    <property type="entry name" value="Hexapep"/>
</dbReference>
<dbReference type="InterPro" id="IPR056729">
    <property type="entry name" value="GMPPB_C"/>
</dbReference>
<keyword evidence="2" id="KW-0808">Transferase</keyword>
<dbReference type="EMBL" id="JAHLQN010000001">
    <property type="protein sequence ID" value="MBU5625580.1"/>
    <property type="molecule type" value="Genomic_DNA"/>
</dbReference>
<dbReference type="InterPro" id="IPR038009">
    <property type="entry name" value="GlmU_C_LbH"/>
</dbReference>
<comment type="catalytic activity">
    <reaction evidence="5">
        <text>alpha-D-glucosamine 1-phosphate + acetyl-CoA = N-acetyl-alpha-D-glucosamine 1-phosphate + CoA + H(+)</text>
        <dbReference type="Rhea" id="RHEA:13725"/>
        <dbReference type="ChEBI" id="CHEBI:15378"/>
        <dbReference type="ChEBI" id="CHEBI:57287"/>
        <dbReference type="ChEBI" id="CHEBI:57288"/>
        <dbReference type="ChEBI" id="CHEBI:57776"/>
        <dbReference type="ChEBI" id="CHEBI:58516"/>
        <dbReference type="EC" id="2.3.1.157"/>
    </reaction>
</comment>
<reference evidence="9 10" key="1">
    <citation type="submission" date="2021-06" db="EMBL/GenBank/DDBJ databases">
        <authorList>
            <person name="Sun Q."/>
            <person name="Li D."/>
        </authorList>
    </citation>
    <scope>NUCLEOTIDE SEQUENCE [LARGE SCALE GENOMIC DNA]</scope>
    <source>
        <strain evidence="9 10">MSJ-2</strain>
    </source>
</reference>
<dbReference type="CDD" id="cd03353">
    <property type="entry name" value="LbH_GlmU_C"/>
    <property type="match status" value="1"/>
</dbReference>
<gene>
    <name evidence="9" type="ORF">KQI82_01360</name>
</gene>
<name>A0ABS6F6B6_9FIRM</name>
<evidence type="ECO:0000256" key="2">
    <source>
        <dbReference type="ARBA" id="ARBA00022679"/>
    </source>
</evidence>
<evidence type="ECO:0000313" key="9">
    <source>
        <dbReference type="EMBL" id="MBU5625580.1"/>
    </source>
</evidence>
<evidence type="ECO:0000256" key="6">
    <source>
        <dbReference type="ARBA" id="ARBA00048493"/>
    </source>
</evidence>
<comment type="function">
    <text evidence="7">Catalyzes the last two sequential reactions in the de novo biosynthetic pathway for UDP-N-acetylglucosamine (UDP-GlcNAc). The C-terminal domain catalyzes the transfer of acetyl group from acetyl coenzyme A to glucosamine-1-phosphate (GlcN-1-P) to produce N-acetylglucosamine-1-phosphate (GlcNAc-1-P), which is converted into UDP-GlcNAc by the transfer of uridine 5-monophosphate (from uridine 5-triphosphate), a reaction catalyzed by the N-terminal domain.</text>
</comment>
<keyword evidence="4" id="KW-0012">Acyltransferase</keyword>
<dbReference type="RefSeq" id="WP_216557641.1">
    <property type="nucleotide sequence ID" value="NZ_JAHLQN010000001.1"/>
</dbReference>
<dbReference type="PANTHER" id="PTHR43584:SF3">
    <property type="entry name" value="BIFUNCTIONAL PROTEIN GLMU"/>
    <property type="match status" value="1"/>
</dbReference>
<proteinExistence type="predicted"/>
<dbReference type="Pfam" id="PF25087">
    <property type="entry name" value="GMPPB_C"/>
    <property type="match status" value="1"/>
</dbReference>
<evidence type="ECO:0000256" key="7">
    <source>
        <dbReference type="ARBA" id="ARBA00049628"/>
    </source>
</evidence>
<dbReference type="PANTHER" id="PTHR43584">
    <property type="entry name" value="NUCLEOTIDYL TRANSFERASE"/>
    <property type="match status" value="1"/>
</dbReference>
<dbReference type="Pfam" id="PF00132">
    <property type="entry name" value="Hexapep"/>
    <property type="match status" value="1"/>
</dbReference>
<evidence type="ECO:0000256" key="1">
    <source>
        <dbReference type="ARBA" id="ARBA00004496"/>
    </source>
</evidence>